<accession>A0A2H1WZG9</accession>
<reference evidence="1" key="1">
    <citation type="submission" date="2016-07" db="EMBL/GenBank/DDBJ databases">
        <authorList>
            <person name="Bretaudeau A."/>
        </authorList>
    </citation>
    <scope>NUCLEOTIDE SEQUENCE</scope>
    <source>
        <strain evidence="1">Rice</strain>
        <tissue evidence="1">Whole body</tissue>
    </source>
</reference>
<proteinExistence type="predicted"/>
<gene>
    <name evidence="1" type="ORF">SFRICE_035448</name>
</gene>
<dbReference type="EMBL" id="ODYU01011823">
    <property type="protein sequence ID" value="SOQ57784.1"/>
    <property type="molecule type" value="Genomic_DNA"/>
</dbReference>
<evidence type="ECO:0000313" key="1">
    <source>
        <dbReference type="EMBL" id="SOQ57784.1"/>
    </source>
</evidence>
<protein>
    <submittedName>
        <fullName evidence="1">SFRICE_035448</fullName>
    </submittedName>
</protein>
<sequence>MNDFLRSRNEIAPRAQRAGAMNKPVNGQTDLWMVSNRRRLWTLENQRRYKNVAMPDFWGTSTKHLRTWWSATVPPPPQYTWTTWRVNEVHLYVQHWNTCYIVASWLVCSSLAEWANLPEVQQVGQLPTPSRLTQAPRGPWSCNFV</sequence>
<organism evidence="1">
    <name type="scientific">Spodoptera frugiperda</name>
    <name type="common">Fall armyworm</name>
    <dbReference type="NCBI Taxonomy" id="7108"/>
    <lineage>
        <taxon>Eukaryota</taxon>
        <taxon>Metazoa</taxon>
        <taxon>Ecdysozoa</taxon>
        <taxon>Arthropoda</taxon>
        <taxon>Hexapoda</taxon>
        <taxon>Insecta</taxon>
        <taxon>Pterygota</taxon>
        <taxon>Neoptera</taxon>
        <taxon>Endopterygota</taxon>
        <taxon>Lepidoptera</taxon>
        <taxon>Glossata</taxon>
        <taxon>Ditrysia</taxon>
        <taxon>Noctuoidea</taxon>
        <taxon>Noctuidae</taxon>
        <taxon>Amphipyrinae</taxon>
        <taxon>Spodoptera</taxon>
    </lineage>
</organism>
<name>A0A2H1WZG9_SPOFR</name>
<dbReference type="AlphaFoldDB" id="A0A2H1WZG9"/>